<feature type="compositionally biased region" description="Basic residues" evidence="8">
    <location>
        <begin position="1"/>
        <end position="12"/>
    </location>
</feature>
<dbReference type="GO" id="GO:0051301">
    <property type="term" value="P:cell division"/>
    <property type="evidence" value="ECO:0007669"/>
    <property type="project" value="UniProtKB-KW"/>
</dbReference>
<dbReference type="Gene3D" id="3.10.20.310">
    <property type="entry name" value="membrane protein fhac"/>
    <property type="match status" value="1"/>
</dbReference>
<evidence type="ECO:0000256" key="3">
    <source>
        <dbReference type="ARBA" id="ARBA00022618"/>
    </source>
</evidence>
<dbReference type="Pfam" id="PF08478">
    <property type="entry name" value="POTRA_1"/>
    <property type="match status" value="1"/>
</dbReference>
<protein>
    <submittedName>
        <fullName evidence="10">POTRA domain protein, FtsQ-type</fullName>
    </submittedName>
</protein>
<dbReference type="InterPro" id="IPR013685">
    <property type="entry name" value="POTRA_FtsQ_type"/>
</dbReference>
<sequence length="266" mass="30723">MQNKRQARRRLKKENSPKLAKNRKGEDGKVFNKRFVGFLCILALLIFLVRAFNHPYLQVSQIYVNGNERLKDTDVISYISNPIGKNILTYNSKKNEKKLLKNDMIAEAKIKKVFPKIININISEVYPRFFIEDGDKITYISNHGQVLDKENISKNIENSLIKIKLDDYEENPKEDFTKDYNILEFIKKINASSYADLISQLNFENKAHIGIMIKDMKVDFGDLKDSSYKIKLLESILKDIESKNLDVSSINLKDGKNPVVEINQGS</sequence>
<keyword evidence="5" id="KW-1133">Transmembrane helix</keyword>
<evidence type="ECO:0000313" key="10">
    <source>
        <dbReference type="EMBL" id="KWZ76035.1"/>
    </source>
</evidence>
<dbReference type="InterPro" id="IPR050487">
    <property type="entry name" value="FtsQ_DivIB"/>
</dbReference>
<keyword evidence="11" id="KW-1185">Reference proteome</keyword>
<dbReference type="OrthoDB" id="1693217at2"/>
<name>A0A133K987_9FIRM</name>
<dbReference type="Pfam" id="PF03799">
    <property type="entry name" value="FtsQ_DivIB_C"/>
    <property type="match status" value="1"/>
</dbReference>
<evidence type="ECO:0000256" key="4">
    <source>
        <dbReference type="ARBA" id="ARBA00022692"/>
    </source>
</evidence>
<accession>A0A133K987</accession>
<dbReference type="RefSeq" id="WP_004836326.1">
    <property type="nucleotide sequence ID" value="NZ_CAMPUE010000013.1"/>
</dbReference>
<feature type="domain" description="POTRA" evidence="9">
    <location>
        <begin position="57"/>
        <end position="125"/>
    </location>
</feature>
<evidence type="ECO:0000256" key="8">
    <source>
        <dbReference type="SAM" id="MobiDB-lite"/>
    </source>
</evidence>
<organism evidence="10 11">
    <name type="scientific">Anaerococcus tetradius</name>
    <dbReference type="NCBI Taxonomy" id="33036"/>
    <lineage>
        <taxon>Bacteria</taxon>
        <taxon>Bacillati</taxon>
        <taxon>Bacillota</taxon>
        <taxon>Tissierellia</taxon>
        <taxon>Tissierellales</taxon>
        <taxon>Peptoniphilaceae</taxon>
        <taxon>Anaerococcus</taxon>
    </lineage>
</organism>
<keyword evidence="7" id="KW-0131">Cell cycle</keyword>
<dbReference type="PATRIC" id="fig|33036.3.peg.1889"/>
<reference evidence="11" key="1">
    <citation type="submission" date="2016-01" db="EMBL/GenBank/DDBJ databases">
        <authorList>
            <person name="Mitreva M."/>
            <person name="Pepin K.H."/>
            <person name="Mihindukulasuriya K.A."/>
            <person name="Fulton R."/>
            <person name="Fronick C."/>
            <person name="O'Laughlin M."/>
            <person name="Miner T."/>
            <person name="Herter B."/>
            <person name="Rosa B.A."/>
            <person name="Cordes M."/>
            <person name="Tomlinson C."/>
            <person name="Wollam A."/>
            <person name="Palsikar V.B."/>
            <person name="Mardis E.R."/>
            <person name="Wilson R.K."/>
        </authorList>
    </citation>
    <scope>NUCLEOTIDE SEQUENCE [LARGE SCALE GENOMIC DNA]</scope>
    <source>
        <strain evidence="11">MJR8151</strain>
    </source>
</reference>
<keyword evidence="3" id="KW-0132">Cell division</keyword>
<feature type="region of interest" description="Disordered" evidence="8">
    <location>
        <begin position="1"/>
        <end position="24"/>
    </location>
</feature>
<evidence type="ECO:0000256" key="2">
    <source>
        <dbReference type="ARBA" id="ARBA00022475"/>
    </source>
</evidence>
<evidence type="ECO:0000256" key="1">
    <source>
        <dbReference type="ARBA" id="ARBA00004370"/>
    </source>
</evidence>
<dbReference type="Proteomes" id="UP000070383">
    <property type="component" value="Unassembled WGS sequence"/>
</dbReference>
<keyword evidence="6" id="KW-0472">Membrane</keyword>
<dbReference type="PANTHER" id="PTHR37820:SF1">
    <property type="entry name" value="CELL DIVISION PROTEIN FTSQ"/>
    <property type="match status" value="1"/>
</dbReference>
<evidence type="ECO:0000256" key="7">
    <source>
        <dbReference type="ARBA" id="ARBA00023306"/>
    </source>
</evidence>
<dbReference type="InterPro" id="IPR034746">
    <property type="entry name" value="POTRA"/>
</dbReference>
<keyword evidence="2" id="KW-1003">Cell membrane</keyword>
<dbReference type="STRING" id="33036.HMPREF3200_01909"/>
<dbReference type="InterPro" id="IPR005548">
    <property type="entry name" value="Cell_div_FtsQ/DivIB_C"/>
</dbReference>
<comment type="caution">
    <text evidence="10">The sequence shown here is derived from an EMBL/GenBank/DDBJ whole genome shotgun (WGS) entry which is preliminary data.</text>
</comment>
<gene>
    <name evidence="10" type="ORF">HMPREF3200_01909</name>
</gene>
<dbReference type="PROSITE" id="PS51779">
    <property type="entry name" value="POTRA"/>
    <property type="match status" value="1"/>
</dbReference>
<evidence type="ECO:0000256" key="5">
    <source>
        <dbReference type="ARBA" id="ARBA00022989"/>
    </source>
</evidence>
<proteinExistence type="predicted"/>
<evidence type="ECO:0000256" key="6">
    <source>
        <dbReference type="ARBA" id="ARBA00023136"/>
    </source>
</evidence>
<dbReference type="EMBL" id="LRPM01000101">
    <property type="protein sequence ID" value="KWZ76035.1"/>
    <property type="molecule type" value="Genomic_DNA"/>
</dbReference>
<dbReference type="GO" id="GO:0005886">
    <property type="term" value="C:plasma membrane"/>
    <property type="evidence" value="ECO:0007669"/>
    <property type="project" value="TreeGrafter"/>
</dbReference>
<evidence type="ECO:0000259" key="9">
    <source>
        <dbReference type="PROSITE" id="PS51779"/>
    </source>
</evidence>
<dbReference type="PANTHER" id="PTHR37820">
    <property type="entry name" value="CELL DIVISION PROTEIN DIVIB"/>
    <property type="match status" value="1"/>
</dbReference>
<keyword evidence="4" id="KW-0812">Transmembrane</keyword>
<comment type="subcellular location">
    <subcellularLocation>
        <location evidence="1">Membrane</location>
    </subcellularLocation>
</comment>
<dbReference type="AlphaFoldDB" id="A0A133K987"/>
<evidence type="ECO:0000313" key="11">
    <source>
        <dbReference type="Proteomes" id="UP000070383"/>
    </source>
</evidence>